<accession>A0A3A1YCJ1</accession>
<organism evidence="4 5">
    <name type="scientific">Psittacicella gerlachiana</name>
    <dbReference type="NCBI Taxonomy" id="2028574"/>
    <lineage>
        <taxon>Bacteria</taxon>
        <taxon>Pseudomonadati</taxon>
        <taxon>Pseudomonadota</taxon>
        <taxon>Gammaproteobacteria</taxon>
        <taxon>Pasteurellales</taxon>
        <taxon>Psittacicellaceae</taxon>
        <taxon>Psittacicella</taxon>
    </lineage>
</organism>
<dbReference type="RefSeq" id="WP_119534665.1">
    <property type="nucleotide sequence ID" value="NZ_NRJF01000096.1"/>
</dbReference>
<dbReference type="InterPro" id="IPR001608">
    <property type="entry name" value="Ala_racemase_N"/>
</dbReference>
<feature type="domain" description="Alanine racemase N-terminal" evidence="3">
    <location>
        <begin position="7"/>
        <end position="283"/>
    </location>
</feature>
<name>A0A3A1YCJ1_9GAMM</name>
<proteinExistence type="inferred from homology"/>
<comment type="similarity">
    <text evidence="2">Belongs to the pyridoxal phosphate-binding protein YggS/PROSC family.</text>
</comment>
<dbReference type="Gene3D" id="3.20.20.10">
    <property type="entry name" value="Alanine racemase"/>
    <property type="match status" value="1"/>
</dbReference>
<dbReference type="InterPro" id="IPR029066">
    <property type="entry name" value="PLP-binding_barrel"/>
</dbReference>
<reference evidence="4 5" key="1">
    <citation type="submission" date="2017-08" db="EMBL/GenBank/DDBJ databases">
        <title>Reclassification of Bisgaard taxon 37 and 44.</title>
        <authorList>
            <person name="Christensen H."/>
        </authorList>
    </citation>
    <scope>NUCLEOTIDE SEQUENCE [LARGE SCALE GENOMIC DNA]</scope>
    <source>
        <strain evidence="4 5">EEAB3T1</strain>
    </source>
</reference>
<dbReference type="OrthoDB" id="9804072at2"/>
<comment type="caution">
    <text evidence="4">The sequence shown here is derived from an EMBL/GenBank/DDBJ whole genome shotgun (WGS) entry which is preliminary data.</text>
</comment>
<keyword evidence="5" id="KW-1185">Reference proteome</keyword>
<sequence length="284" mass="32593">MSLQEKLTKNLQEVKKYLASITSQIPKLMVVSKYATTEQLFVHIVNNCLLIGENYVQEAQRKFTSLQLIQIVLQDQDKYQVYFELIKQQDFSKLNSLLDIDFLDQTWQDISFILNYQDQLRNQSFYQQVISNLNSIQLHIIGNVQSRKIDQVAQFAHSIDSISNEKSLLKLAKSLEKYQRSMEILIQLKSNLADGENRAGCTEEEVYKLAEVTSQFPRIKLKGIMFIASTQNQAQEYEKAKAVFKKLKELHPSVQTLSMGMSDSLEIALAHGSTQVRIGSALFK</sequence>
<dbReference type="Proteomes" id="UP000265964">
    <property type="component" value="Unassembled WGS sequence"/>
</dbReference>
<evidence type="ECO:0000313" key="4">
    <source>
        <dbReference type="EMBL" id="RIY35261.1"/>
    </source>
</evidence>
<dbReference type="SUPFAM" id="SSF51419">
    <property type="entry name" value="PLP-binding barrel"/>
    <property type="match status" value="2"/>
</dbReference>
<dbReference type="PANTHER" id="PTHR10146:SF14">
    <property type="entry name" value="PYRIDOXAL PHOSPHATE HOMEOSTASIS PROTEIN"/>
    <property type="match status" value="1"/>
</dbReference>
<evidence type="ECO:0000259" key="3">
    <source>
        <dbReference type="Pfam" id="PF01168"/>
    </source>
</evidence>
<dbReference type="PANTHER" id="PTHR10146">
    <property type="entry name" value="PROLINE SYNTHETASE CO-TRANSCRIBED BACTERIAL HOMOLOG PROTEIN"/>
    <property type="match status" value="1"/>
</dbReference>
<evidence type="ECO:0000256" key="1">
    <source>
        <dbReference type="ARBA" id="ARBA00022898"/>
    </source>
</evidence>
<evidence type="ECO:0000256" key="2">
    <source>
        <dbReference type="RuleBase" id="RU004514"/>
    </source>
</evidence>
<keyword evidence="1" id="KW-0663">Pyridoxal phosphate</keyword>
<dbReference type="InterPro" id="IPR011078">
    <property type="entry name" value="PyrdxlP_homeostasis"/>
</dbReference>
<dbReference type="GO" id="GO:0030170">
    <property type="term" value="F:pyridoxal phosphate binding"/>
    <property type="evidence" value="ECO:0007669"/>
    <property type="project" value="InterPro"/>
</dbReference>
<dbReference type="AlphaFoldDB" id="A0A3A1YCJ1"/>
<gene>
    <name evidence="4" type="ORF">CKF59_03875</name>
</gene>
<dbReference type="Pfam" id="PF01168">
    <property type="entry name" value="Ala_racemase_N"/>
    <property type="match status" value="1"/>
</dbReference>
<evidence type="ECO:0000313" key="5">
    <source>
        <dbReference type="Proteomes" id="UP000265964"/>
    </source>
</evidence>
<protein>
    <recommendedName>
        <fullName evidence="3">Alanine racemase N-terminal domain-containing protein</fullName>
    </recommendedName>
</protein>
<dbReference type="EMBL" id="NRJF01000096">
    <property type="protein sequence ID" value="RIY35261.1"/>
    <property type="molecule type" value="Genomic_DNA"/>
</dbReference>